<dbReference type="SMR" id="A2EU32"/>
<dbReference type="InParanoid" id="A2EU32"/>
<dbReference type="KEGG" id="tva:4761697"/>
<keyword evidence="3" id="KW-1185">Reference proteome</keyword>
<dbReference type="AlphaFoldDB" id="A2EU32"/>
<dbReference type="EMBL" id="DS113492">
    <property type="protein sequence ID" value="EAY03849.1"/>
    <property type="molecule type" value="Genomic_DNA"/>
</dbReference>
<gene>
    <name evidence="2" type="ORF">TVAG_063620</name>
</gene>
<organism evidence="2 3">
    <name type="scientific">Trichomonas vaginalis (strain ATCC PRA-98 / G3)</name>
    <dbReference type="NCBI Taxonomy" id="412133"/>
    <lineage>
        <taxon>Eukaryota</taxon>
        <taxon>Metamonada</taxon>
        <taxon>Parabasalia</taxon>
        <taxon>Trichomonadida</taxon>
        <taxon>Trichomonadidae</taxon>
        <taxon>Trichomonas</taxon>
    </lineage>
</organism>
<dbReference type="VEuPathDB" id="TrichDB:TVAGG3_0954980"/>
<reference evidence="2" key="1">
    <citation type="submission" date="2006-10" db="EMBL/GenBank/DDBJ databases">
        <authorList>
            <person name="Amadeo P."/>
            <person name="Zhao Q."/>
            <person name="Wortman J."/>
            <person name="Fraser-Liggett C."/>
            <person name="Carlton J."/>
        </authorList>
    </citation>
    <scope>NUCLEOTIDE SEQUENCE</scope>
    <source>
        <strain evidence="2">G3</strain>
    </source>
</reference>
<evidence type="ECO:0000313" key="3">
    <source>
        <dbReference type="Proteomes" id="UP000001542"/>
    </source>
</evidence>
<feature type="region of interest" description="Disordered" evidence="1">
    <location>
        <begin position="20"/>
        <end position="46"/>
    </location>
</feature>
<sequence length="346" mass="40293">MSLKNTPNSSKTNIVVINESGTTTPLLKTKRTSSQAQSKRDDTSQYDQIAQRLIDGGDVHEVNPSQVTDVMCALRRAKKNAENKSDYDTLRNIEKITADLQLASGASQYDSVQKEKIDNLKKKLSDVKSEYEKSRKKREQVYNSLMEEKIKAFQDLEKVQNAELDKLDKQYDQSEAPPPKFRKLSPELIQLKHIEEKLKGTGRYDQAVQLREEREALTEYELAVKRNEWYNEWRIQREKLTAKHDQQKQVLQERYEFKWARIEPEYEKKFSYFDKVISHLESSLRSQKALRKEAKDESKSIINQTQNRSLPELSSRSSSRSSALSRIITVSGTKTYTRPNTQARRH</sequence>
<dbReference type="PANTHER" id="PTHR47026">
    <property type="entry name" value="PIGMENTOSA GTPASE REGULATOR-LIKE PROTEIN, PUTATIVE-RELATED"/>
    <property type="match status" value="1"/>
</dbReference>
<dbReference type="VEuPathDB" id="TrichDB:TVAG_063620"/>
<feature type="compositionally biased region" description="Polar residues" evidence="1">
    <location>
        <begin position="20"/>
        <end position="37"/>
    </location>
</feature>
<reference evidence="2" key="2">
    <citation type="journal article" date="2007" name="Science">
        <title>Draft genome sequence of the sexually transmitted pathogen Trichomonas vaginalis.</title>
        <authorList>
            <person name="Carlton J.M."/>
            <person name="Hirt R.P."/>
            <person name="Silva J.C."/>
            <person name="Delcher A.L."/>
            <person name="Schatz M."/>
            <person name="Zhao Q."/>
            <person name="Wortman J.R."/>
            <person name="Bidwell S.L."/>
            <person name="Alsmark U.C.M."/>
            <person name="Besteiro S."/>
            <person name="Sicheritz-Ponten T."/>
            <person name="Noel C.J."/>
            <person name="Dacks J.B."/>
            <person name="Foster P.G."/>
            <person name="Simillion C."/>
            <person name="Van de Peer Y."/>
            <person name="Miranda-Saavedra D."/>
            <person name="Barton G.J."/>
            <person name="Westrop G.D."/>
            <person name="Mueller S."/>
            <person name="Dessi D."/>
            <person name="Fiori P.L."/>
            <person name="Ren Q."/>
            <person name="Paulsen I."/>
            <person name="Zhang H."/>
            <person name="Bastida-Corcuera F.D."/>
            <person name="Simoes-Barbosa A."/>
            <person name="Brown M.T."/>
            <person name="Hayes R.D."/>
            <person name="Mukherjee M."/>
            <person name="Okumura C.Y."/>
            <person name="Schneider R."/>
            <person name="Smith A.J."/>
            <person name="Vanacova S."/>
            <person name="Villalvazo M."/>
            <person name="Haas B.J."/>
            <person name="Pertea M."/>
            <person name="Feldblyum T.V."/>
            <person name="Utterback T.R."/>
            <person name="Shu C.L."/>
            <person name="Osoegawa K."/>
            <person name="de Jong P.J."/>
            <person name="Hrdy I."/>
            <person name="Horvathova L."/>
            <person name="Zubacova Z."/>
            <person name="Dolezal P."/>
            <person name="Malik S.B."/>
            <person name="Logsdon J.M. Jr."/>
            <person name="Henze K."/>
            <person name="Gupta A."/>
            <person name="Wang C.C."/>
            <person name="Dunne R.L."/>
            <person name="Upcroft J.A."/>
            <person name="Upcroft P."/>
            <person name="White O."/>
            <person name="Salzberg S.L."/>
            <person name="Tang P."/>
            <person name="Chiu C.-H."/>
            <person name="Lee Y.-S."/>
            <person name="Embley T.M."/>
            <person name="Coombs G.H."/>
            <person name="Mottram J.C."/>
            <person name="Tachezy J."/>
            <person name="Fraser-Liggett C.M."/>
            <person name="Johnson P.J."/>
        </authorList>
    </citation>
    <scope>NUCLEOTIDE SEQUENCE [LARGE SCALE GENOMIC DNA]</scope>
    <source>
        <strain evidence="2">G3</strain>
    </source>
</reference>
<evidence type="ECO:0000256" key="1">
    <source>
        <dbReference type="SAM" id="MobiDB-lite"/>
    </source>
</evidence>
<protein>
    <submittedName>
        <fullName evidence="2">Uncharacterized protein</fullName>
    </submittedName>
</protein>
<dbReference type="OrthoDB" id="10667604at2759"/>
<dbReference type="RefSeq" id="XP_001316072.1">
    <property type="nucleotide sequence ID" value="XM_001316037.1"/>
</dbReference>
<dbReference type="PANTHER" id="PTHR47026:SF2">
    <property type="entry name" value="FLAGELLAR ASSOCIATED PROTEIN"/>
    <property type="match status" value="1"/>
</dbReference>
<feature type="region of interest" description="Disordered" evidence="1">
    <location>
        <begin position="293"/>
        <end position="321"/>
    </location>
</feature>
<dbReference type="Proteomes" id="UP000001542">
    <property type="component" value="Unassembled WGS sequence"/>
</dbReference>
<proteinExistence type="predicted"/>
<evidence type="ECO:0000313" key="2">
    <source>
        <dbReference type="EMBL" id="EAY03849.1"/>
    </source>
</evidence>
<feature type="compositionally biased region" description="Low complexity" evidence="1">
    <location>
        <begin position="308"/>
        <end position="321"/>
    </location>
</feature>
<accession>A2EU32</accession>
<name>A2EU32_TRIV3</name>